<feature type="region of interest" description="Disordered" evidence="3">
    <location>
        <begin position="188"/>
        <end position="207"/>
    </location>
</feature>
<protein>
    <submittedName>
        <fullName evidence="5">Sulfurtransferase</fullName>
    </submittedName>
</protein>
<dbReference type="AlphaFoldDB" id="A0A150Q3P5"/>
<dbReference type="InterPro" id="IPR001763">
    <property type="entry name" value="Rhodanese-like_dom"/>
</dbReference>
<dbReference type="Proteomes" id="UP000075260">
    <property type="component" value="Unassembled WGS sequence"/>
</dbReference>
<dbReference type="PANTHER" id="PTHR11364">
    <property type="entry name" value="THIOSULFATE SULFERTANSFERASE"/>
    <property type="match status" value="1"/>
</dbReference>
<dbReference type="PROSITE" id="PS50206">
    <property type="entry name" value="RHODANESE_3"/>
    <property type="match status" value="2"/>
</dbReference>
<dbReference type="Gene3D" id="3.40.250.10">
    <property type="entry name" value="Rhodanese-like domain"/>
    <property type="match status" value="2"/>
</dbReference>
<feature type="domain" description="Rhodanese" evidence="4">
    <location>
        <begin position="23"/>
        <end position="141"/>
    </location>
</feature>
<sequence length="290" mass="30500">MRDPLSVPTGPLVDVPWLAAHAADPRVRVVDCRWYLSGRRGAEEYARGHIPGAVHLDVDADLSAPAQGGPGRHPLPDAAAFAGALARIGVGPETLVVGYDDAGGAIAARLWWLLRYFGHPGGRVLDGGLQAWAAAGHPLSTDAPAVAEAPRMELAAGGAPVADKAAVDRLRRDPAAVILDARARERYEGQTEPVDARPGHIPGARSAPFAENLRAPSGPFRERAELERRYRDIGALEATTVVCYCGSGVTACHDLLALATIGRADAILYEGSWSDWARDASLPAAKGSEP</sequence>
<evidence type="ECO:0000256" key="1">
    <source>
        <dbReference type="ARBA" id="ARBA00022679"/>
    </source>
</evidence>
<dbReference type="PROSITE" id="PS00380">
    <property type="entry name" value="RHODANESE_1"/>
    <property type="match status" value="1"/>
</dbReference>
<reference evidence="5 6" key="1">
    <citation type="submission" date="2014-02" db="EMBL/GenBank/DDBJ databases">
        <title>The small core and large imbalanced accessory genome model reveals a collaborative survival strategy of Sorangium cellulosum strains in nature.</title>
        <authorList>
            <person name="Han K."/>
            <person name="Peng R."/>
            <person name="Blom J."/>
            <person name="Li Y.-Z."/>
        </authorList>
    </citation>
    <scope>NUCLEOTIDE SEQUENCE [LARGE SCALE GENOMIC DNA]</scope>
    <source>
        <strain evidence="5 6">So0008-312</strain>
    </source>
</reference>
<gene>
    <name evidence="5" type="ORF">BE15_39540</name>
</gene>
<evidence type="ECO:0000259" key="4">
    <source>
        <dbReference type="PROSITE" id="PS50206"/>
    </source>
</evidence>
<dbReference type="EMBL" id="JEMA01001101">
    <property type="protein sequence ID" value="KYF62396.1"/>
    <property type="molecule type" value="Genomic_DNA"/>
</dbReference>
<dbReference type="InterPro" id="IPR001307">
    <property type="entry name" value="Thiosulphate_STrfase_CS"/>
</dbReference>
<dbReference type="CDD" id="cd01448">
    <property type="entry name" value="TST_Repeat_1"/>
    <property type="match status" value="1"/>
</dbReference>
<keyword evidence="2" id="KW-0677">Repeat</keyword>
<dbReference type="InterPro" id="IPR036873">
    <property type="entry name" value="Rhodanese-like_dom_sf"/>
</dbReference>
<dbReference type="Pfam" id="PF00581">
    <property type="entry name" value="Rhodanese"/>
    <property type="match status" value="2"/>
</dbReference>
<dbReference type="RefSeq" id="WP_061612662.1">
    <property type="nucleotide sequence ID" value="NZ_JEMA01001101.1"/>
</dbReference>
<dbReference type="OrthoDB" id="9781034at2"/>
<accession>A0A150Q3P5</accession>
<proteinExistence type="predicted"/>
<feature type="compositionally biased region" description="Basic and acidic residues" evidence="3">
    <location>
        <begin position="188"/>
        <end position="198"/>
    </location>
</feature>
<dbReference type="GO" id="GO:0004792">
    <property type="term" value="F:thiosulfate-cyanide sulfurtransferase activity"/>
    <property type="evidence" value="ECO:0007669"/>
    <property type="project" value="InterPro"/>
</dbReference>
<dbReference type="PANTHER" id="PTHR11364:SF27">
    <property type="entry name" value="SULFURTRANSFERASE"/>
    <property type="match status" value="1"/>
</dbReference>
<evidence type="ECO:0000256" key="2">
    <source>
        <dbReference type="ARBA" id="ARBA00022737"/>
    </source>
</evidence>
<comment type="caution">
    <text evidence="5">The sequence shown here is derived from an EMBL/GenBank/DDBJ whole genome shotgun (WGS) entry which is preliminary data.</text>
</comment>
<evidence type="ECO:0000313" key="6">
    <source>
        <dbReference type="Proteomes" id="UP000075260"/>
    </source>
</evidence>
<dbReference type="CDD" id="cd01449">
    <property type="entry name" value="TST_Repeat_2"/>
    <property type="match status" value="1"/>
</dbReference>
<keyword evidence="1 5" id="KW-0808">Transferase</keyword>
<evidence type="ECO:0000256" key="3">
    <source>
        <dbReference type="SAM" id="MobiDB-lite"/>
    </source>
</evidence>
<name>A0A150Q3P5_SORCE</name>
<evidence type="ECO:0000313" key="5">
    <source>
        <dbReference type="EMBL" id="KYF62396.1"/>
    </source>
</evidence>
<organism evidence="5 6">
    <name type="scientific">Sorangium cellulosum</name>
    <name type="common">Polyangium cellulosum</name>
    <dbReference type="NCBI Taxonomy" id="56"/>
    <lineage>
        <taxon>Bacteria</taxon>
        <taxon>Pseudomonadati</taxon>
        <taxon>Myxococcota</taxon>
        <taxon>Polyangia</taxon>
        <taxon>Polyangiales</taxon>
        <taxon>Polyangiaceae</taxon>
        <taxon>Sorangium</taxon>
    </lineage>
</organism>
<dbReference type="InterPro" id="IPR045078">
    <property type="entry name" value="TST/MPST-like"/>
</dbReference>
<feature type="domain" description="Rhodanese" evidence="4">
    <location>
        <begin position="172"/>
        <end position="285"/>
    </location>
</feature>
<dbReference type="SMART" id="SM00450">
    <property type="entry name" value="RHOD"/>
    <property type="match status" value="2"/>
</dbReference>
<dbReference type="SUPFAM" id="SSF52821">
    <property type="entry name" value="Rhodanese/Cell cycle control phosphatase"/>
    <property type="match status" value="2"/>
</dbReference>